<dbReference type="EMBL" id="CYSA01000027">
    <property type="protein sequence ID" value="CUH67996.1"/>
    <property type="molecule type" value="Genomic_DNA"/>
</dbReference>
<evidence type="ECO:0000313" key="1">
    <source>
        <dbReference type="EMBL" id="CUH67996.1"/>
    </source>
</evidence>
<proteinExistence type="predicted"/>
<keyword evidence="2" id="KW-1185">Reference proteome</keyword>
<protein>
    <submittedName>
        <fullName evidence="1">Uncharacterized protein</fullName>
    </submittedName>
</protein>
<dbReference type="AlphaFoldDB" id="A0A0P1FJ33"/>
<gene>
    <name evidence="1" type="ORF">TG4357_03329</name>
</gene>
<sequence length="190" mass="21485">MLTTSSVDLCCVPGDIRKYRVAVRAFEIEMIGAALKRDDFLVVHRADRADEFPMFRGVIDALLEFQNLAALGQFERCIKRSRLFEFVFFLCLPLQVLKLGYDLEIGDPHLVKLVREFSRKRFGFAIIFGADKVLKLADNINRLPRGTGPCTCRPEDGGDRRNINHAFIPAVLKIQSGNSVSFVAFCKVFP</sequence>
<dbReference type="STRING" id="53501.SAMN04488043_104200"/>
<accession>A0A0P1FJ33</accession>
<organism evidence="1 2">
    <name type="scientific">Thalassovita gelatinovora</name>
    <name type="common">Thalassobius gelatinovorus</name>
    <dbReference type="NCBI Taxonomy" id="53501"/>
    <lineage>
        <taxon>Bacteria</taxon>
        <taxon>Pseudomonadati</taxon>
        <taxon>Pseudomonadota</taxon>
        <taxon>Alphaproteobacteria</taxon>
        <taxon>Rhodobacterales</taxon>
        <taxon>Roseobacteraceae</taxon>
        <taxon>Thalassovita</taxon>
    </lineage>
</organism>
<reference evidence="1 2" key="1">
    <citation type="submission" date="2015-09" db="EMBL/GenBank/DDBJ databases">
        <authorList>
            <consortium name="Swine Surveillance"/>
        </authorList>
    </citation>
    <scope>NUCLEOTIDE SEQUENCE [LARGE SCALE GENOMIC DNA]</scope>
    <source>
        <strain evidence="1 2">CECT 4357</strain>
    </source>
</reference>
<name>A0A0P1FJ33_THAGE</name>
<evidence type="ECO:0000313" key="2">
    <source>
        <dbReference type="Proteomes" id="UP000051587"/>
    </source>
</evidence>
<dbReference type="Proteomes" id="UP000051587">
    <property type="component" value="Unassembled WGS sequence"/>
</dbReference>